<evidence type="ECO:0000313" key="2">
    <source>
        <dbReference type="EMBL" id="KAK1454279.1"/>
    </source>
</evidence>
<accession>A0AAI9XL53</accession>
<keyword evidence="3" id="KW-1185">Reference proteome</keyword>
<dbReference type="EMBL" id="MPDP01000292">
    <property type="protein sequence ID" value="KAK1454279.1"/>
    <property type="molecule type" value="Genomic_DNA"/>
</dbReference>
<organism evidence="2 3">
    <name type="scientific">Colletotrichum cuscutae</name>
    <dbReference type="NCBI Taxonomy" id="1209917"/>
    <lineage>
        <taxon>Eukaryota</taxon>
        <taxon>Fungi</taxon>
        <taxon>Dikarya</taxon>
        <taxon>Ascomycota</taxon>
        <taxon>Pezizomycotina</taxon>
        <taxon>Sordariomycetes</taxon>
        <taxon>Hypocreomycetidae</taxon>
        <taxon>Glomerellales</taxon>
        <taxon>Glomerellaceae</taxon>
        <taxon>Colletotrichum</taxon>
        <taxon>Colletotrichum acutatum species complex</taxon>
    </lineage>
</organism>
<dbReference type="AlphaFoldDB" id="A0AAI9XL53"/>
<feature type="region of interest" description="Disordered" evidence="1">
    <location>
        <begin position="51"/>
        <end position="70"/>
    </location>
</feature>
<protein>
    <submittedName>
        <fullName evidence="2">Uncharacterized protein</fullName>
    </submittedName>
</protein>
<evidence type="ECO:0000313" key="3">
    <source>
        <dbReference type="Proteomes" id="UP001239213"/>
    </source>
</evidence>
<name>A0AAI9XL53_9PEZI</name>
<comment type="caution">
    <text evidence="2">The sequence shown here is derived from an EMBL/GenBank/DDBJ whole genome shotgun (WGS) entry which is preliminary data.</text>
</comment>
<proteinExistence type="predicted"/>
<evidence type="ECO:0000256" key="1">
    <source>
        <dbReference type="SAM" id="MobiDB-lite"/>
    </source>
</evidence>
<gene>
    <name evidence="2" type="ORF">CCUS01_10572</name>
</gene>
<dbReference type="Proteomes" id="UP001239213">
    <property type="component" value="Unassembled WGS sequence"/>
</dbReference>
<reference evidence="2" key="1">
    <citation type="submission" date="2016-11" db="EMBL/GenBank/DDBJ databases">
        <title>The genome sequence of Colletotrichum cuscutae.</title>
        <authorList>
            <person name="Baroncelli R."/>
        </authorList>
    </citation>
    <scope>NUCLEOTIDE SEQUENCE</scope>
    <source>
        <strain evidence="2">IMI 304802</strain>
    </source>
</reference>
<sequence length="172" mass="19183">MTPFSILLAGHAGLGQFCEAHRESSIEYLQSISRRGGGDAVDRILPYLTHHNTKRKEKKKKDDKTKDSQETDELEFHLVATYDSRTVSAKVRAFCSLVFKLPGGKGESAICVVPSFPVLKRPTPPCRCCLPRPTQIGEGRKVRMLPGQEHTEGRYSERNIEGNGRFIPNSVS</sequence>
<feature type="compositionally biased region" description="Basic and acidic residues" evidence="1">
    <location>
        <begin position="60"/>
        <end position="69"/>
    </location>
</feature>